<dbReference type="Pfam" id="PF13193">
    <property type="entry name" value="AMP-binding_C"/>
    <property type="match status" value="1"/>
</dbReference>
<dbReference type="Gene3D" id="3.40.50.12780">
    <property type="entry name" value="N-terminal domain of ligase-like"/>
    <property type="match status" value="1"/>
</dbReference>
<name>A0A072NJQ3_SCHAZ</name>
<evidence type="ECO:0000256" key="5">
    <source>
        <dbReference type="ARBA" id="ARBA00022840"/>
    </source>
</evidence>
<dbReference type="PANTHER" id="PTHR24095:SF14">
    <property type="entry name" value="ACETYL-COENZYME A SYNTHETASE 1"/>
    <property type="match status" value="1"/>
</dbReference>
<feature type="domain" description="AMP-binding enzyme C-terminal" evidence="8">
    <location>
        <begin position="536"/>
        <end position="614"/>
    </location>
</feature>
<organism evidence="10 11">
    <name type="scientific">Schinkia azotoformans MEV2011</name>
    <dbReference type="NCBI Taxonomy" id="1348973"/>
    <lineage>
        <taxon>Bacteria</taxon>
        <taxon>Bacillati</taxon>
        <taxon>Bacillota</taxon>
        <taxon>Bacilli</taxon>
        <taxon>Bacillales</taxon>
        <taxon>Bacillaceae</taxon>
        <taxon>Calidifontibacillus/Schinkia group</taxon>
        <taxon>Schinkia</taxon>
    </lineage>
</organism>
<proteinExistence type="inferred from homology"/>
<evidence type="ECO:0000256" key="1">
    <source>
        <dbReference type="ARBA" id="ARBA00006432"/>
    </source>
</evidence>
<dbReference type="GO" id="GO:0005524">
    <property type="term" value="F:ATP binding"/>
    <property type="evidence" value="ECO:0007669"/>
    <property type="project" value="UniProtKB-KW"/>
</dbReference>
<protein>
    <recommendedName>
        <fullName evidence="2">acetate--CoA ligase</fullName>
        <ecNumber evidence="2">6.2.1.1</ecNumber>
    </recommendedName>
</protein>
<dbReference type="GO" id="GO:0003987">
    <property type="term" value="F:acetate-CoA ligase activity"/>
    <property type="evidence" value="ECO:0007669"/>
    <property type="project" value="UniProtKB-EC"/>
</dbReference>
<dbReference type="PROSITE" id="PS00455">
    <property type="entry name" value="AMP_BINDING"/>
    <property type="match status" value="1"/>
</dbReference>
<dbReference type="EC" id="6.2.1.1" evidence="2"/>
<evidence type="ECO:0000256" key="4">
    <source>
        <dbReference type="ARBA" id="ARBA00022741"/>
    </source>
</evidence>
<comment type="similarity">
    <text evidence="1">Belongs to the ATP-dependent AMP-binding enzyme family.</text>
</comment>
<dbReference type="InterPro" id="IPR025110">
    <property type="entry name" value="AMP-bd_C"/>
</dbReference>
<sequence length="655" mass="73142">MSNNAVWFPDNAYIESTRLFQWMKQLGFDDYDAFYEKSIQDIEWFWDEAVKTLGIEWYQPYSNTLNLSDGIKWPKWFGGGKSNVVYNAVEKWAESEKTRDQIALIWESDDGEVIRYSFGQLNEEIAKAAKGLLVEGIQKGDVISIYMPMIPETVIAIMAIAKIGAIFSPAFSGYGANAVATRINAANAKMLITADGFLRRGKQVSMKNEADRAVGLSPSIEKVIVVKRLNNEIPWQAGRDLSWEELIKKGQNKNGVKTLELESDEPLMLLYTSGTTGKPKGAVHTHTGFPLKAAFDAGLAMDVKQGDTLFWYTDMGWMMGPFLVYGGLINGASILLFEGTPDFPNPDRIWEVTSKHGATHLGISPTLIRSLMKHGEEWAHKHDLSKLHAIGSTGEPWNPEPWMWLFEKVGMKRIPIINYSGGTEISGGILGNVLVKPIGPITFNSPIPGMEVHVYDENGNPVIGEVGELVISKPWVGMTNGFWNEPERYEKSYWDRWPNTWVHGDWVIKDDDGFYTITGRSDDILNVAGKRLGPAELESILVEHPDIVEAGTIGVPDDVKGEVAICFAVLKGEDLDTVKIKNEAMELVAEKIGKALKPKEIFFVHDLPKTRNAKVMRRAIKAGFLNKDAGDLSSLENPHTVEAIRELGKEYYKQK</sequence>
<evidence type="ECO:0000259" key="8">
    <source>
        <dbReference type="Pfam" id="PF13193"/>
    </source>
</evidence>
<evidence type="ECO:0000256" key="2">
    <source>
        <dbReference type="ARBA" id="ARBA00013275"/>
    </source>
</evidence>
<gene>
    <name evidence="10" type="ORF">M670_02993</name>
</gene>
<dbReference type="Pfam" id="PF16177">
    <property type="entry name" value="ACAS_N"/>
    <property type="match status" value="1"/>
</dbReference>
<comment type="caution">
    <text evidence="10">The sequence shown here is derived from an EMBL/GenBank/DDBJ whole genome shotgun (WGS) entry which is preliminary data.</text>
</comment>
<reference evidence="10 11" key="1">
    <citation type="submission" date="2014-04" db="EMBL/GenBank/DDBJ databases">
        <title>Draft genome sequence of Bacillus azotoformans MEV2011, a (co-) denitrifying strain unable to grow in the presence of oxygen.</title>
        <authorList>
            <person name="Nielsen M."/>
            <person name="Schreiber L."/>
            <person name="Finster K."/>
            <person name="Schramm A."/>
        </authorList>
    </citation>
    <scope>NUCLEOTIDE SEQUENCE [LARGE SCALE GENOMIC DNA]</scope>
    <source>
        <strain evidence="10 11">MEV2011</strain>
    </source>
</reference>
<dbReference type="InterPro" id="IPR045851">
    <property type="entry name" value="AMP-bd_C_sf"/>
</dbReference>
<dbReference type="AlphaFoldDB" id="A0A072NJQ3"/>
<dbReference type="RefSeq" id="WP_035196471.1">
    <property type="nucleotide sequence ID" value="NZ_JJRY01000012.1"/>
</dbReference>
<evidence type="ECO:0000256" key="3">
    <source>
        <dbReference type="ARBA" id="ARBA00022598"/>
    </source>
</evidence>
<evidence type="ECO:0000259" key="9">
    <source>
        <dbReference type="Pfam" id="PF16177"/>
    </source>
</evidence>
<keyword evidence="5" id="KW-0067">ATP-binding</keyword>
<dbReference type="PANTHER" id="PTHR24095">
    <property type="entry name" value="ACETYL-COENZYME A SYNTHETASE"/>
    <property type="match status" value="1"/>
</dbReference>
<dbReference type="InterPro" id="IPR020845">
    <property type="entry name" value="AMP-binding_CS"/>
</dbReference>
<dbReference type="GO" id="GO:0006085">
    <property type="term" value="P:acetyl-CoA biosynthetic process"/>
    <property type="evidence" value="ECO:0007669"/>
    <property type="project" value="TreeGrafter"/>
</dbReference>
<dbReference type="Pfam" id="PF00501">
    <property type="entry name" value="AMP-binding"/>
    <property type="match status" value="1"/>
</dbReference>
<dbReference type="Proteomes" id="UP000027936">
    <property type="component" value="Unassembled WGS sequence"/>
</dbReference>
<feature type="domain" description="AMP-dependent synthetase/ligase" evidence="7">
    <location>
        <begin position="95"/>
        <end position="481"/>
    </location>
</feature>
<dbReference type="InterPro" id="IPR000873">
    <property type="entry name" value="AMP-dep_synth/lig_dom"/>
</dbReference>
<dbReference type="InterPro" id="IPR032387">
    <property type="entry name" value="ACAS_N"/>
</dbReference>
<evidence type="ECO:0000256" key="6">
    <source>
        <dbReference type="ARBA" id="ARBA00022990"/>
    </source>
</evidence>
<evidence type="ECO:0000259" key="7">
    <source>
        <dbReference type="Pfam" id="PF00501"/>
    </source>
</evidence>
<dbReference type="OrthoDB" id="9778383at2"/>
<feature type="domain" description="Acetyl-coenzyme A synthetase N-terminal" evidence="9">
    <location>
        <begin position="31"/>
        <end position="88"/>
    </location>
</feature>
<evidence type="ECO:0000313" key="10">
    <source>
        <dbReference type="EMBL" id="KEF37691.1"/>
    </source>
</evidence>
<dbReference type="Gene3D" id="3.30.300.30">
    <property type="match status" value="1"/>
</dbReference>
<evidence type="ECO:0000313" key="11">
    <source>
        <dbReference type="Proteomes" id="UP000027936"/>
    </source>
</evidence>
<keyword evidence="3 10" id="KW-0436">Ligase</keyword>
<dbReference type="SUPFAM" id="SSF56801">
    <property type="entry name" value="Acetyl-CoA synthetase-like"/>
    <property type="match status" value="1"/>
</dbReference>
<dbReference type="EMBL" id="JJRY01000012">
    <property type="protein sequence ID" value="KEF37691.1"/>
    <property type="molecule type" value="Genomic_DNA"/>
</dbReference>
<accession>A0A072NJQ3</accession>
<keyword evidence="6" id="KW-0007">Acetylation</keyword>
<dbReference type="InterPro" id="IPR042099">
    <property type="entry name" value="ANL_N_sf"/>
</dbReference>
<dbReference type="PATRIC" id="fig|1348973.3.peg.2897"/>
<keyword evidence="4" id="KW-0547">Nucleotide-binding</keyword>